<keyword evidence="1" id="KW-0812">Transmembrane</keyword>
<keyword evidence="1" id="KW-0472">Membrane</keyword>
<evidence type="ECO:0000256" key="1">
    <source>
        <dbReference type="SAM" id="Phobius"/>
    </source>
</evidence>
<feature type="transmembrane region" description="Helical" evidence="1">
    <location>
        <begin position="66"/>
        <end position="84"/>
    </location>
</feature>
<reference evidence="2" key="1">
    <citation type="submission" date="2020-01" db="EMBL/GenBank/DDBJ databases">
        <authorList>
            <person name="Meier V. D."/>
            <person name="Meier V D."/>
        </authorList>
    </citation>
    <scope>NUCLEOTIDE SEQUENCE</scope>
    <source>
        <strain evidence="2">HLG_WM_MAG_06</strain>
    </source>
</reference>
<sequence length="86" mass="9534">MILTLSIVGVYMKTEHVVATASVWAILMGIIALMAKGISLYLFVVPVVFVIGWGIFSLATYFEESIFLRVMVLVFAMFMVFKSFGG</sequence>
<proteinExistence type="predicted"/>
<feature type="transmembrane region" description="Helical" evidence="1">
    <location>
        <begin position="16"/>
        <end position="33"/>
    </location>
</feature>
<organism evidence="2">
    <name type="scientific">uncultured Sulfurovum sp</name>
    <dbReference type="NCBI Taxonomy" id="269237"/>
    <lineage>
        <taxon>Bacteria</taxon>
        <taxon>Pseudomonadati</taxon>
        <taxon>Campylobacterota</taxon>
        <taxon>Epsilonproteobacteria</taxon>
        <taxon>Campylobacterales</taxon>
        <taxon>Sulfurovaceae</taxon>
        <taxon>Sulfurovum</taxon>
        <taxon>environmental samples</taxon>
    </lineage>
</organism>
<protein>
    <submittedName>
        <fullName evidence="2">Uncharacterized protein</fullName>
    </submittedName>
</protein>
<evidence type="ECO:0000313" key="2">
    <source>
        <dbReference type="EMBL" id="CAA6810888.1"/>
    </source>
</evidence>
<gene>
    <name evidence="2" type="ORF">HELGO_WM5244</name>
</gene>
<keyword evidence="1" id="KW-1133">Transmembrane helix</keyword>
<dbReference type="EMBL" id="CACVAP010000061">
    <property type="protein sequence ID" value="CAA6810888.1"/>
    <property type="molecule type" value="Genomic_DNA"/>
</dbReference>
<accession>A0A6S6SKY8</accession>
<feature type="transmembrane region" description="Helical" evidence="1">
    <location>
        <begin position="40"/>
        <end position="60"/>
    </location>
</feature>
<dbReference type="AlphaFoldDB" id="A0A6S6SKY8"/>
<name>A0A6S6SKY8_9BACT</name>